<keyword evidence="18" id="KW-1185">Reference proteome</keyword>
<dbReference type="GO" id="GO:0005886">
    <property type="term" value="C:plasma membrane"/>
    <property type="evidence" value="ECO:0007669"/>
    <property type="project" value="UniProtKB-SubCell"/>
</dbReference>
<comment type="similarity">
    <text evidence="11">Belongs to the UlaA family.</text>
</comment>
<comment type="caution">
    <text evidence="15">The sequence shown here is derived from an EMBL/GenBank/DDBJ whole genome shotgun (WGS) entry which is preliminary data.</text>
</comment>
<dbReference type="Proteomes" id="UP000013750">
    <property type="component" value="Unassembled WGS sequence"/>
</dbReference>
<dbReference type="OrthoDB" id="9796178at2"/>
<accession>R2VJC9</accession>
<evidence type="ECO:0000256" key="14">
    <source>
        <dbReference type="SAM" id="Phobius"/>
    </source>
</evidence>
<evidence type="ECO:0000256" key="12">
    <source>
        <dbReference type="ARBA" id="ARBA00039702"/>
    </source>
</evidence>
<feature type="transmembrane region" description="Helical" evidence="14">
    <location>
        <begin position="214"/>
        <end position="233"/>
    </location>
</feature>
<proteinExistence type="inferred from homology"/>
<feature type="transmembrane region" description="Helical" evidence="14">
    <location>
        <begin position="339"/>
        <end position="358"/>
    </location>
</feature>
<feature type="transmembrane region" description="Helical" evidence="14">
    <location>
        <begin position="37"/>
        <end position="58"/>
    </location>
</feature>
<dbReference type="InterPro" id="IPR051562">
    <property type="entry name" value="Ascorbate-PTS_EIIC"/>
</dbReference>
<dbReference type="Proteomes" id="UP000014160">
    <property type="component" value="Unassembled WGS sequence"/>
</dbReference>
<reference evidence="16 18" key="2">
    <citation type="submission" date="2013-03" db="EMBL/GenBank/DDBJ databases">
        <title>The Genome Sequence of Enterococcus gilvus ATCC BAA-350 (PacBio/Illumina hybrid assembly).</title>
        <authorList>
            <consortium name="The Broad Institute Genomics Platform"/>
            <consortium name="The Broad Institute Genome Sequencing Center for Infectious Disease"/>
            <person name="Earl A."/>
            <person name="Russ C."/>
            <person name="Gilmore M."/>
            <person name="Surin D."/>
            <person name="Walker B."/>
            <person name="Young S."/>
            <person name="Zeng Q."/>
            <person name="Gargeya S."/>
            <person name="Fitzgerald M."/>
            <person name="Haas B."/>
            <person name="Abouelleil A."/>
            <person name="Allen A.W."/>
            <person name="Alvarado L."/>
            <person name="Arachchi H.M."/>
            <person name="Berlin A.M."/>
            <person name="Chapman S.B."/>
            <person name="Gainer-Dewar J."/>
            <person name="Goldberg J."/>
            <person name="Griggs A."/>
            <person name="Gujja S."/>
            <person name="Hansen M."/>
            <person name="Howarth C."/>
            <person name="Imamovic A."/>
            <person name="Ireland A."/>
            <person name="Larimer J."/>
            <person name="McCowan C."/>
            <person name="Murphy C."/>
            <person name="Pearson M."/>
            <person name="Poon T.W."/>
            <person name="Priest M."/>
            <person name="Roberts A."/>
            <person name="Saif S."/>
            <person name="Shea T."/>
            <person name="Sisk P."/>
            <person name="Sykes S."/>
            <person name="Wortman J."/>
            <person name="Nusbaum C."/>
            <person name="Birren B."/>
        </authorList>
    </citation>
    <scope>NUCLEOTIDE SEQUENCE [LARGE SCALE GENOMIC DNA]</scope>
    <source>
        <strain evidence="16 18">ATCC BAA-350</strain>
    </source>
</reference>
<feature type="transmembrane region" description="Helical" evidence="14">
    <location>
        <begin position="364"/>
        <end position="389"/>
    </location>
</feature>
<feature type="transmembrane region" description="Helical" evidence="14">
    <location>
        <begin position="115"/>
        <end position="136"/>
    </location>
</feature>
<evidence type="ECO:0000313" key="17">
    <source>
        <dbReference type="Proteomes" id="UP000013750"/>
    </source>
</evidence>
<keyword evidence="8 14" id="KW-1133">Transmembrane helix</keyword>
<dbReference type="eggNOG" id="COG3037">
    <property type="taxonomic scope" value="Bacteria"/>
</dbReference>
<evidence type="ECO:0000256" key="8">
    <source>
        <dbReference type="ARBA" id="ARBA00022989"/>
    </source>
</evidence>
<dbReference type="PANTHER" id="PTHR33843:SF4">
    <property type="entry name" value="ASCORBATE-SPECIFIC PTS SYSTEM EIIC COMPONENT"/>
    <property type="match status" value="1"/>
</dbReference>
<evidence type="ECO:0000256" key="9">
    <source>
        <dbReference type="ARBA" id="ARBA00023136"/>
    </source>
</evidence>
<evidence type="ECO:0000313" key="15">
    <source>
        <dbReference type="EMBL" id="EOI57791.1"/>
    </source>
</evidence>
<dbReference type="RefSeq" id="WP_010779215.1">
    <property type="nucleotide sequence ID" value="NZ_ASWH01000002.1"/>
</dbReference>
<evidence type="ECO:0000256" key="7">
    <source>
        <dbReference type="ARBA" id="ARBA00022692"/>
    </source>
</evidence>
<evidence type="ECO:0000313" key="18">
    <source>
        <dbReference type="Proteomes" id="UP000014160"/>
    </source>
</evidence>
<keyword evidence="5" id="KW-0762">Sugar transport</keyword>
<comment type="subunit">
    <text evidence="2">Homodimer.</text>
</comment>
<keyword evidence="4" id="KW-1003">Cell membrane</keyword>
<dbReference type="AlphaFoldDB" id="R2VJC9"/>
<dbReference type="NCBIfam" id="NF009553">
    <property type="entry name" value="PRK12997.1-5"/>
    <property type="match status" value="1"/>
</dbReference>
<feature type="transmembrane region" description="Helical" evidence="14">
    <location>
        <begin position="89"/>
        <end position="108"/>
    </location>
</feature>
<gene>
    <name evidence="16" type="ORF">I592_03595</name>
    <name evidence="15" type="ORF">UKC_00766</name>
</gene>
<evidence type="ECO:0000256" key="10">
    <source>
        <dbReference type="ARBA" id="ARBA00037387"/>
    </source>
</evidence>
<dbReference type="PANTHER" id="PTHR33843">
    <property type="entry name" value="ASCORBATE-SPECIFIC PTS SYSTEM EIIC COMPONENT"/>
    <property type="match status" value="1"/>
</dbReference>
<feature type="transmembrane region" description="Helical" evidence="14">
    <location>
        <begin position="308"/>
        <end position="332"/>
    </location>
</feature>
<feature type="transmembrane region" description="Helical" evidence="14">
    <location>
        <begin position="253"/>
        <end position="278"/>
    </location>
</feature>
<sequence length="420" mass="45294">MDFFISFLSTPAVMLGMVAFIGLVAQRKSGTEVLTGTFKTIIGFLVFSAGGSIMTGALQNFNQLFQKGFHIQGVVASPEAATALAQTEFAFVTSCTLIIGFIMNLVIARITPFKNIFFTTGHSLFFACVLSLILKAHHVADVPAIIIGGLLLGFFSAALPELCQPFMRRITNSDATAIGHFNMIGYALSGYIGMLFSKHKDKTTEHINFPKWLSFFRDFLMGVSVVMLILFYVSALKAGRPAVEELAGTQHWLVFPFVQAFTFTAGMSILMTGVRMFLSEITAAFVSISEKFIPNSRPALDVPTVFPFAPTAVIVGFLSSYTAGLIGVFLMVALKFPVVIIPAAHICFFSGGTAGVFGNSTGGWRGAVVGSFVIGLLLAFLPTVLYPLYGTLGIEGSTFPNIDYNVMGIMLDKILSLFGR</sequence>
<evidence type="ECO:0000256" key="2">
    <source>
        <dbReference type="ARBA" id="ARBA00011738"/>
    </source>
</evidence>
<reference evidence="15 17" key="1">
    <citation type="submission" date="2013-02" db="EMBL/GenBank/DDBJ databases">
        <title>The Genome Sequence of Enterococcus gilvus ATCC BAA-350.</title>
        <authorList>
            <consortium name="The Broad Institute Genome Sequencing Platform"/>
            <consortium name="The Broad Institute Genome Sequencing Center for Infectious Disease"/>
            <person name="Earl A.M."/>
            <person name="Gilmore M.S."/>
            <person name="Lebreton F."/>
            <person name="Walker B."/>
            <person name="Young S.K."/>
            <person name="Zeng Q."/>
            <person name="Gargeya S."/>
            <person name="Fitzgerald M."/>
            <person name="Haas B."/>
            <person name="Abouelleil A."/>
            <person name="Alvarado L."/>
            <person name="Arachchi H.M."/>
            <person name="Berlin A.M."/>
            <person name="Chapman S.B."/>
            <person name="Dewar J."/>
            <person name="Goldberg J."/>
            <person name="Griggs A."/>
            <person name="Gujja S."/>
            <person name="Hansen M."/>
            <person name="Howarth C."/>
            <person name="Imamovic A."/>
            <person name="Larimer J."/>
            <person name="McCowan C."/>
            <person name="Murphy C."/>
            <person name="Neiman D."/>
            <person name="Pearson M."/>
            <person name="Priest M."/>
            <person name="Roberts A."/>
            <person name="Saif S."/>
            <person name="Shea T."/>
            <person name="Sisk P."/>
            <person name="Sykes S."/>
            <person name="Wortman J."/>
            <person name="Nusbaum C."/>
            <person name="Birren B."/>
        </authorList>
    </citation>
    <scope>NUCLEOTIDE SEQUENCE [LARGE SCALE GENOMIC DNA]</scope>
    <source>
        <strain evidence="15 17">ATCC BAA-350</strain>
    </source>
</reference>
<evidence type="ECO:0000256" key="11">
    <source>
        <dbReference type="ARBA" id="ARBA00038218"/>
    </source>
</evidence>
<evidence type="ECO:0000256" key="13">
    <source>
        <dbReference type="ARBA" id="ARBA00042859"/>
    </source>
</evidence>
<dbReference type="Pfam" id="PF03611">
    <property type="entry name" value="EIIC-GAT"/>
    <property type="match status" value="1"/>
</dbReference>
<protein>
    <recommendedName>
        <fullName evidence="12">Ascorbate-specific PTS system EIIC component</fullName>
    </recommendedName>
    <alternativeName>
        <fullName evidence="13">Ascorbate-specific permease IIC component UlaA</fullName>
    </alternativeName>
</protein>
<keyword evidence="9 14" id="KW-0472">Membrane</keyword>
<feature type="transmembrane region" description="Helical" evidence="14">
    <location>
        <begin position="175"/>
        <end position="194"/>
    </location>
</feature>
<organism evidence="15 17">
    <name type="scientific">Enterococcus gilvus ATCC BAA-350</name>
    <dbReference type="NCBI Taxonomy" id="1158614"/>
    <lineage>
        <taxon>Bacteria</taxon>
        <taxon>Bacillati</taxon>
        <taxon>Bacillota</taxon>
        <taxon>Bacilli</taxon>
        <taxon>Lactobacillales</taxon>
        <taxon>Enterococcaceae</taxon>
        <taxon>Enterococcus</taxon>
    </lineage>
</organism>
<dbReference type="InterPro" id="IPR004703">
    <property type="entry name" value="PTS_sugar-sp_permease"/>
</dbReference>
<comment type="function">
    <text evidence="10">The phosphoenolpyruvate-dependent sugar phosphotransferase system (sugar PTS), a major carbohydrate active transport system, catalyzes the phosphorylation of incoming sugar substrates concomitantly with their translocation across the cell membrane. The enzyme II UlaABC PTS system is involved in ascorbate transport.</text>
</comment>
<dbReference type="EMBL" id="ASWH01000002">
    <property type="protein sequence ID" value="EOW79455.1"/>
    <property type="molecule type" value="Genomic_DNA"/>
</dbReference>
<feature type="transmembrane region" description="Helical" evidence="14">
    <location>
        <begin position="6"/>
        <end position="25"/>
    </location>
</feature>
<evidence type="ECO:0000256" key="1">
    <source>
        <dbReference type="ARBA" id="ARBA00004651"/>
    </source>
</evidence>
<feature type="transmembrane region" description="Helical" evidence="14">
    <location>
        <begin position="142"/>
        <end position="163"/>
    </location>
</feature>
<dbReference type="EMBL" id="AJDQ01000004">
    <property type="protein sequence ID" value="EOI57791.1"/>
    <property type="molecule type" value="Genomic_DNA"/>
</dbReference>
<evidence type="ECO:0000256" key="4">
    <source>
        <dbReference type="ARBA" id="ARBA00022475"/>
    </source>
</evidence>
<keyword evidence="6" id="KW-0598">Phosphotransferase system</keyword>
<name>R2VJC9_9ENTE</name>
<evidence type="ECO:0000256" key="5">
    <source>
        <dbReference type="ARBA" id="ARBA00022597"/>
    </source>
</evidence>
<keyword evidence="7 14" id="KW-0812">Transmembrane</keyword>
<dbReference type="GO" id="GO:0009401">
    <property type="term" value="P:phosphoenolpyruvate-dependent sugar phosphotransferase system"/>
    <property type="evidence" value="ECO:0007669"/>
    <property type="project" value="UniProtKB-KW"/>
</dbReference>
<keyword evidence="3" id="KW-0813">Transport</keyword>
<evidence type="ECO:0000256" key="3">
    <source>
        <dbReference type="ARBA" id="ARBA00022448"/>
    </source>
</evidence>
<comment type="subcellular location">
    <subcellularLocation>
        <location evidence="1">Cell membrane</location>
        <topology evidence="1">Multi-pass membrane protein</topology>
    </subcellularLocation>
</comment>
<dbReference type="HOGENOM" id="CLU_031784_0_1_9"/>
<evidence type="ECO:0000313" key="16">
    <source>
        <dbReference type="EMBL" id="EOW79455.1"/>
    </source>
</evidence>
<evidence type="ECO:0000256" key="6">
    <source>
        <dbReference type="ARBA" id="ARBA00022683"/>
    </source>
</evidence>
<dbReference type="PATRIC" id="fig|1158614.3.peg.794"/>
<dbReference type="GeneID" id="301216173"/>